<dbReference type="EMBL" id="CM046396">
    <property type="protein sequence ID" value="KAI8538972.1"/>
    <property type="molecule type" value="Genomic_DNA"/>
</dbReference>
<reference evidence="1" key="1">
    <citation type="submission" date="2022-02" db="EMBL/GenBank/DDBJ databases">
        <title>Plant Genome Project.</title>
        <authorList>
            <person name="Zhang R.-G."/>
        </authorList>
    </citation>
    <scope>NUCLEOTIDE SEQUENCE</scope>
    <source>
        <strain evidence="1">AT1</strain>
    </source>
</reference>
<evidence type="ECO:0000313" key="2">
    <source>
        <dbReference type="Proteomes" id="UP001062846"/>
    </source>
</evidence>
<comment type="caution">
    <text evidence="1">The sequence shown here is derived from an EMBL/GenBank/DDBJ whole genome shotgun (WGS) entry which is preliminary data.</text>
</comment>
<gene>
    <name evidence="1" type="ORF">RHMOL_Rhmol09G0144700</name>
</gene>
<dbReference type="Proteomes" id="UP001062846">
    <property type="component" value="Chromosome 9"/>
</dbReference>
<organism evidence="1 2">
    <name type="scientific">Rhododendron molle</name>
    <name type="common">Chinese azalea</name>
    <name type="synonym">Azalea mollis</name>
    <dbReference type="NCBI Taxonomy" id="49168"/>
    <lineage>
        <taxon>Eukaryota</taxon>
        <taxon>Viridiplantae</taxon>
        <taxon>Streptophyta</taxon>
        <taxon>Embryophyta</taxon>
        <taxon>Tracheophyta</taxon>
        <taxon>Spermatophyta</taxon>
        <taxon>Magnoliopsida</taxon>
        <taxon>eudicotyledons</taxon>
        <taxon>Gunneridae</taxon>
        <taxon>Pentapetalae</taxon>
        <taxon>asterids</taxon>
        <taxon>Ericales</taxon>
        <taxon>Ericaceae</taxon>
        <taxon>Ericoideae</taxon>
        <taxon>Rhodoreae</taxon>
        <taxon>Rhododendron</taxon>
    </lineage>
</organism>
<proteinExistence type="predicted"/>
<protein>
    <submittedName>
        <fullName evidence="1">Uncharacterized protein</fullName>
    </submittedName>
</protein>
<name>A0ACC0MDF0_RHOML</name>
<sequence length="223" mass="24093">MDGKSSYCVVFVGKVPGRSGYDAWKFSAGTSGRHQAAAGTSNRYYFGTVFATFYVDAATSAATVLAAVFCQNEVEEHSRRFSTFDWENQEISLWGTTGMHLPSETERPGSCSLIRKTTIAETVRGDSSVPTLTPLPEAEVKKPSKQKVAAIVGGIGAALLVVVTGVTVCFCLMRLKRLIRRASDTASSVPSPRVKNNSKEKKKLLPSSLGWQALNPNLDRPNS</sequence>
<evidence type="ECO:0000313" key="1">
    <source>
        <dbReference type="EMBL" id="KAI8538972.1"/>
    </source>
</evidence>
<keyword evidence="2" id="KW-1185">Reference proteome</keyword>
<accession>A0ACC0MDF0</accession>